<proteinExistence type="predicted"/>
<evidence type="ECO:0000313" key="1">
    <source>
        <dbReference type="EMBL" id="ARO88153.1"/>
    </source>
</evidence>
<reference evidence="1 2" key="1">
    <citation type="journal article" date="2015" name="Int. J. Syst. Evol. Microbiol.">
        <title>Nitrosospira lacus sp. nov., a psychrotolerant, ammonia-oxidizing bacterium from sandy lake sediment.</title>
        <authorList>
            <person name="Urakawa H."/>
            <person name="Garcia J.C."/>
            <person name="Nielsen J.L."/>
            <person name="Le V.Q."/>
            <person name="Kozlowski J.A."/>
            <person name="Stein L.Y."/>
            <person name="Lim C.K."/>
            <person name="Pommerening-Roser A."/>
            <person name="Martens-Habbena W."/>
            <person name="Stahl D.A."/>
            <person name="Klotz M.G."/>
        </authorList>
    </citation>
    <scope>NUCLEOTIDE SEQUENCE [LARGE SCALE GENOMIC DNA]</scope>
    <source>
        <strain evidence="1 2">APG3</strain>
    </source>
</reference>
<dbReference type="eggNOG" id="ENOG5030CP8">
    <property type="taxonomic scope" value="Bacteria"/>
</dbReference>
<name>A0A1W6SQU0_9PROT</name>
<protein>
    <submittedName>
        <fullName evidence="1">Uncharacterized protein</fullName>
    </submittedName>
</protein>
<dbReference type="OrthoDB" id="8563563at2"/>
<gene>
    <name evidence="1" type="ORF">EBAPG3_010405</name>
</gene>
<organism evidence="1 2">
    <name type="scientific">Nitrosospira lacus</name>
    <dbReference type="NCBI Taxonomy" id="1288494"/>
    <lineage>
        <taxon>Bacteria</taxon>
        <taxon>Pseudomonadati</taxon>
        <taxon>Pseudomonadota</taxon>
        <taxon>Betaproteobacteria</taxon>
        <taxon>Nitrosomonadales</taxon>
        <taxon>Nitrosomonadaceae</taxon>
        <taxon>Nitrosospira</taxon>
    </lineage>
</organism>
<accession>A0A1W6SQU0</accession>
<dbReference type="KEGG" id="nlc:EBAPG3_010405"/>
<dbReference type="EMBL" id="CP021106">
    <property type="protein sequence ID" value="ARO88153.1"/>
    <property type="molecule type" value="Genomic_DNA"/>
</dbReference>
<dbReference type="AlphaFoldDB" id="A0A1W6SQU0"/>
<dbReference type="Proteomes" id="UP000012179">
    <property type="component" value="Chromosome"/>
</dbReference>
<keyword evidence="2" id="KW-1185">Reference proteome</keyword>
<sequence length="158" mass="17765">MARNWNRIIPRNTLEAMRLCKDYAKAKRNLSVERIADRMGVSADNLYSWLGNGKMHLSLVQSYEHVCGCTFISDHLTHAQGNLSVKIPSGRSLQDADLLKMHGSFSKTMALLADFYAGKADANETLNAITDHMQTAAWHRGNVGKHLEPEFDFVTEEE</sequence>
<dbReference type="RefSeq" id="WP_004177714.1">
    <property type="nucleotide sequence ID" value="NZ_CP021106.3"/>
</dbReference>
<evidence type="ECO:0000313" key="2">
    <source>
        <dbReference type="Proteomes" id="UP000012179"/>
    </source>
</evidence>